<sequence length="78" mass="8611">MKKNLKDAWGSVVMKAEESADEVKVSMRDSRILTGIIILDGPNWMILGEENCAIHVLNRACIASVQVQKASKRKLKGS</sequence>
<name>A0ABT0R434_9MICO</name>
<proteinExistence type="predicted"/>
<gene>
    <name evidence="1" type="ORF">Bequi_09845</name>
</gene>
<evidence type="ECO:0000313" key="2">
    <source>
        <dbReference type="Proteomes" id="UP001203761"/>
    </source>
</evidence>
<keyword evidence="2" id="KW-1185">Reference proteome</keyword>
<accession>A0ABT0R434</accession>
<dbReference type="Proteomes" id="UP001203761">
    <property type="component" value="Unassembled WGS sequence"/>
</dbReference>
<comment type="caution">
    <text evidence="1">The sequence shown here is derived from an EMBL/GenBank/DDBJ whole genome shotgun (WGS) entry which is preliminary data.</text>
</comment>
<organism evidence="1 2">
    <name type="scientific">Brachybacterium equifaecis</name>
    <dbReference type="NCBI Taxonomy" id="2910770"/>
    <lineage>
        <taxon>Bacteria</taxon>
        <taxon>Bacillati</taxon>
        <taxon>Actinomycetota</taxon>
        <taxon>Actinomycetes</taxon>
        <taxon>Micrococcales</taxon>
        <taxon>Dermabacteraceae</taxon>
        <taxon>Brachybacterium</taxon>
    </lineage>
</organism>
<dbReference type="RefSeq" id="WP_249737759.1">
    <property type="nucleotide sequence ID" value="NZ_JAKNCJ010000004.1"/>
</dbReference>
<protein>
    <submittedName>
        <fullName evidence="1">Uncharacterized protein</fullName>
    </submittedName>
</protein>
<evidence type="ECO:0000313" key="1">
    <source>
        <dbReference type="EMBL" id="MCL6423685.1"/>
    </source>
</evidence>
<dbReference type="EMBL" id="JAKNCJ010000004">
    <property type="protein sequence ID" value="MCL6423685.1"/>
    <property type="molecule type" value="Genomic_DNA"/>
</dbReference>
<reference evidence="1" key="1">
    <citation type="submission" date="2022-02" db="EMBL/GenBank/DDBJ databases">
        <authorList>
            <person name="Lee M."/>
            <person name="Kim S.-J."/>
            <person name="Jung M.-Y."/>
        </authorList>
    </citation>
    <scope>NUCLEOTIDE SEQUENCE</scope>
    <source>
        <strain evidence="1">JHP9</strain>
    </source>
</reference>